<evidence type="ECO:0000256" key="4">
    <source>
        <dbReference type="ARBA" id="ARBA00022692"/>
    </source>
</evidence>
<gene>
    <name evidence="9" type="ORF">Raf01_86090</name>
</gene>
<keyword evidence="10" id="KW-1185">Reference proteome</keyword>
<dbReference type="PANTHER" id="PTHR43744:SF8">
    <property type="entry name" value="SN-GLYCEROL-3-PHOSPHATE TRANSPORT SYSTEM PERMEASE PROTEIN UGPE"/>
    <property type="match status" value="1"/>
</dbReference>
<dbReference type="PANTHER" id="PTHR43744">
    <property type="entry name" value="ABC TRANSPORTER PERMEASE PROTEIN MG189-RELATED-RELATED"/>
    <property type="match status" value="1"/>
</dbReference>
<evidence type="ECO:0000313" key="10">
    <source>
        <dbReference type="Proteomes" id="UP000642748"/>
    </source>
</evidence>
<dbReference type="PROSITE" id="PS50928">
    <property type="entry name" value="ABC_TM1"/>
    <property type="match status" value="1"/>
</dbReference>
<comment type="subcellular location">
    <subcellularLocation>
        <location evidence="1 7">Cell membrane</location>
        <topology evidence="1 7">Multi-pass membrane protein</topology>
    </subcellularLocation>
</comment>
<protein>
    <submittedName>
        <fullName evidence="9">Sugar ABC transporter permease</fullName>
    </submittedName>
</protein>
<evidence type="ECO:0000256" key="6">
    <source>
        <dbReference type="ARBA" id="ARBA00023136"/>
    </source>
</evidence>
<dbReference type="CDD" id="cd06261">
    <property type="entry name" value="TM_PBP2"/>
    <property type="match status" value="1"/>
</dbReference>
<evidence type="ECO:0000256" key="1">
    <source>
        <dbReference type="ARBA" id="ARBA00004651"/>
    </source>
</evidence>
<evidence type="ECO:0000256" key="7">
    <source>
        <dbReference type="RuleBase" id="RU363032"/>
    </source>
</evidence>
<dbReference type="Proteomes" id="UP000642748">
    <property type="component" value="Unassembled WGS sequence"/>
</dbReference>
<feature type="transmembrane region" description="Helical" evidence="7">
    <location>
        <begin position="76"/>
        <end position="97"/>
    </location>
</feature>
<dbReference type="Pfam" id="PF00528">
    <property type="entry name" value="BPD_transp_1"/>
    <property type="match status" value="1"/>
</dbReference>
<keyword evidence="6 7" id="KW-0472">Membrane</keyword>
<sequence length="277" mass="29836">MKSTVSLAGRIVITGILTIVAVSALYPLFFMLVTSLRSQSEYIRDPLSLPAHWTDIDNYVAMVNRFDLPRLFANSVVYVAVAWLICLAVSLPAAFAFAKLEFPGRRAVFIAMIATLAIPGITFIIPDYVLLADVGLIDSPISVILVWAATGVPGTVFLLAAFMRALPGDVIDAAAVDGAGYFQAMRRVILPMSVPAIVTVTIFNVTGWWNDLLTPLVFLQSDQQATVTLGAATVVTRYGSDLPLLVTGLVLAALPPVLVYIVAQRYIRRGLVLGAVR</sequence>
<keyword evidence="4 7" id="KW-0812">Transmembrane</keyword>
<feature type="transmembrane region" description="Helical" evidence="7">
    <location>
        <begin position="141"/>
        <end position="162"/>
    </location>
</feature>
<evidence type="ECO:0000259" key="8">
    <source>
        <dbReference type="PROSITE" id="PS50928"/>
    </source>
</evidence>
<organism evidence="9 10">
    <name type="scientific">Rugosimonospora africana</name>
    <dbReference type="NCBI Taxonomy" id="556532"/>
    <lineage>
        <taxon>Bacteria</taxon>
        <taxon>Bacillati</taxon>
        <taxon>Actinomycetota</taxon>
        <taxon>Actinomycetes</taxon>
        <taxon>Micromonosporales</taxon>
        <taxon>Micromonosporaceae</taxon>
        <taxon>Rugosimonospora</taxon>
    </lineage>
</organism>
<feature type="transmembrane region" description="Helical" evidence="7">
    <location>
        <begin position="242"/>
        <end position="263"/>
    </location>
</feature>
<dbReference type="InterPro" id="IPR035906">
    <property type="entry name" value="MetI-like_sf"/>
</dbReference>
<evidence type="ECO:0000256" key="5">
    <source>
        <dbReference type="ARBA" id="ARBA00022989"/>
    </source>
</evidence>
<keyword evidence="3" id="KW-1003">Cell membrane</keyword>
<feature type="transmembrane region" description="Helical" evidence="7">
    <location>
        <begin position="109"/>
        <end position="129"/>
    </location>
</feature>
<proteinExistence type="inferred from homology"/>
<evidence type="ECO:0000313" key="9">
    <source>
        <dbReference type="EMBL" id="GIH20437.1"/>
    </source>
</evidence>
<dbReference type="SUPFAM" id="SSF161098">
    <property type="entry name" value="MetI-like"/>
    <property type="match status" value="1"/>
</dbReference>
<dbReference type="RefSeq" id="WP_203923861.1">
    <property type="nucleotide sequence ID" value="NZ_BONZ01000096.1"/>
</dbReference>
<keyword evidence="2 7" id="KW-0813">Transport</keyword>
<keyword evidence="5 7" id="KW-1133">Transmembrane helix</keyword>
<dbReference type="EMBL" id="BONZ01000096">
    <property type="protein sequence ID" value="GIH20437.1"/>
    <property type="molecule type" value="Genomic_DNA"/>
</dbReference>
<feature type="domain" description="ABC transmembrane type-1" evidence="8">
    <location>
        <begin position="72"/>
        <end position="263"/>
    </location>
</feature>
<name>A0A8J3R229_9ACTN</name>
<accession>A0A8J3R229</accession>
<reference evidence="9" key="1">
    <citation type="submission" date="2021-01" db="EMBL/GenBank/DDBJ databases">
        <title>Whole genome shotgun sequence of Rugosimonospora africana NBRC 104875.</title>
        <authorList>
            <person name="Komaki H."/>
            <person name="Tamura T."/>
        </authorList>
    </citation>
    <scope>NUCLEOTIDE SEQUENCE</scope>
    <source>
        <strain evidence="9">NBRC 104875</strain>
    </source>
</reference>
<dbReference type="GO" id="GO:0055085">
    <property type="term" value="P:transmembrane transport"/>
    <property type="evidence" value="ECO:0007669"/>
    <property type="project" value="InterPro"/>
</dbReference>
<feature type="transmembrane region" description="Helical" evidence="7">
    <location>
        <begin position="12"/>
        <end position="33"/>
    </location>
</feature>
<dbReference type="InterPro" id="IPR000515">
    <property type="entry name" value="MetI-like"/>
</dbReference>
<feature type="transmembrane region" description="Helical" evidence="7">
    <location>
        <begin position="188"/>
        <end position="209"/>
    </location>
</feature>
<evidence type="ECO:0000256" key="3">
    <source>
        <dbReference type="ARBA" id="ARBA00022475"/>
    </source>
</evidence>
<evidence type="ECO:0000256" key="2">
    <source>
        <dbReference type="ARBA" id="ARBA00022448"/>
    </source>
</evidence>
<dbReference type="AlphaFoldDB" id="A0A8J3R229"/>
<comment type="similarity">
    <text evidence="7">Belongs to the binding-protein-dependent transport system permease family.</text>
</comment>
<comment type="caution">
    <text evidence="9">The sequence shown here is derived from an EMBL/GenBank/DDBJ whole genome shotgun (WGS) entry which is preliminary data.</text>
</comment>
<dbReference type="Gene3D" id="1.10.3720.10">
    <property type="entry name" value="MetI-like"/>
    <property type="match status" value="1"/>
</dbReference>
<dbReference type="GO" id="GO:0005886">
    <property type="term" value="C:plasma membrane"/>
    <property type="evidence" value="ECO:0007669"/>
    <property type="project" value="UniProtKB-SubCell"/>
</dbReference>